<proteinExistence type="predicted"/>
<feature type="domain" description="ABC-type transport auxiliary lipoprotein component" evidence="1">
    <location>
        <begin position="29"/>
        <end position="186"/>
    </location>
</feature>
<protein>
    <submittedName>
        <fullName evidence="2">Intermembrane transport lipoprotein PqiC</fullName>
    </submittedName>
</protein>
<keyword evidence="3" id="KW-1185">Reference proteome</keyword>
<name>A0ABN7QP79_9BURK</name>
<evidence type="ECO:0000259" key="1">
    <source>
        <dbReference type="Pfam" id="PF03886"/>
    </source>
</evidence>
<dbReference type="Gene3D" id="3.40.50.10610">
    <property type="entry name" value="ABC-type transport auxiliary lipoprotein component"/>
    <property type="match status" value="1"/>
</dbReference>
<dbReference type="RefSeq" id="WP_228978250.1">
    <property type="nucleotide sequence ID" value="NZ_CAJQYY010000012.1"/>
</dbReference>
<reference evidence="2 3" key="1">
    <citation type="submission" date="2021-04" db="EMBL/GenBank/DDBJ databases">
        <authorList>
            <person name="Vanwijnsberghe S."/>
        </authorList>
    </citation>
    <scope>NUCLEOTIDE SEQUENCE [LARGE SCALE GENOMIC DNA]</scope>
    <source>
        <strain evidence="2 3">LMG 32171</strain>
    </source>
</reference>
<sequence length="195" mass="20804">MNRLTSLSFTIIALGLLAGCATSPESKFYTLSPAQVAEPSKAVDRVIIAIDPVSVPELIDRPQIVSRLSANRVSIDEFARWAEPLKSQIARVLAADLAQLIPGAIVSTYPQRVGENAYRVSVDVQNFDSSMDGTVMLRVIWSVRPPKQGEKMSGRSVVTGTATGPGYDALASAYSRALASVASDIVAATHSAMRQ</sequence>
<dbReference type="Proteomes" id="UP000789752">
    <property type="component" value="Unassembled WGS sequence"/>
</dbReference>
<dbReference type="PROSITE" id="PS51257">
    <property type="entry name" value="PROKAR_LIPOPROTEIN"/>
    <property type="match status" value="1"/>
</dbReference>
<dbReference type="InterPro" id="IPR005586">
    <property type="entry name" value="ABC_trans_aux"/>
</dbReference>
<gene>
    <name evidence="2" type="primary">pqiC</name>
    <name evidence="2" type="ORF">R54767_02356</name>
</gene>
<organism evidence="2 3">
    <name type="scientific">Paraburkholderia gardini</name>
    <dbReference type="NCBI Taxonomy" id="2823469"/>
    <lineage>
        <taxon>Bacteria</taxon>
        <taxon>Pseudomonadati</taxon>
        <taxon>Pseudomonadota</taxon>
        <taxon>Betaproteobacteria</taxon>
        <taxon>Burkholderiales</taxon>
        <taxon>Burkholderiaceae</taxon>
        <taxon>Paraburkholderia</taxon>
    </lineage>
</organism>
<dbReference type="EMBL" id="CAJQYY010000012">
    <property type="protein sequence ID" value="CAG4898208.1"/>
    <property type="molecule type" value="Genomic_DNA"/>
</dbReference>
<evidence type="ECO:0000313" key="3">
    <source>
        <dbReference type="Proteomes" id="UP000789752"/>
    </source>
</evidence>
<accession>A0ABN7QP79</accession>
<evidence type="ECO:0000313" key="2">
    <source>
        <dbReference type="EMBL" id="CAG4898208.1"/>
    </source>
</evidence>
<keyword evidence="2" id="KW-0449">Lipoprotein</keyword>
<comment type="caution">
    <text evidence="2">The sequence shown here is derived from an EMBL/GenBank/DDBJ whole genome shotgun (WGS) entry which is preliminary data.</text>
</comment>
<dbReference type="SUPFAM" id="SSF159594">
    <property type="entry name" value="XCC0632-like"/>
    <property type="match status" value="1"/>
</dbReference>
<dbReference type="Pfam" id="PF03886">
    <property type="entry name" value="ABC_trans_aux"/>
    <property type="match status" value="1"/>
</dbReference>